<feature type="domain" description="DUF7882" evidence="1">
    <location>
        <begin position="1"/>
        <end position="94"/>
    </location>
</feature>
<evidence type="ECO:0000313" key="3">
    <source>
        <dbReference type="Proteomes" id="UP001589643"/>
    </source>
</evidence>
<evidence type="ECO:0000259" key="1">
    <source>
        <dbReference type="Pfam" id="PF25355"/>
    </source>
</evidence>
<dbReference type="InterPro" id="IPR057204">
    <property type="entry name" value="DUF7882"/>
</dbReference>
<sequence>MGQLFYGNATESIEIPDRLLAHLKVLTATKLRRSESFTLTWRHGADIAAGRQTIWLQPAIPLRFVFGGAEMEKLDSALLTEMARAATSSTGLVVDFAEFDVAPATPIAAAPAAAETIAAAPSALATAA</sequence>
<comment type="caution">
    <text evidence="2">The sequence shown here is derived from an EMBL/GenBank/DDBJ whole genome shotgun (WGS) entry which is preliminary data.</text>
</comment>
<dbReference type="RefSeq" id="WP_378719557.1">
    <property type="nucleotide sequence ID" value="NZ_JBHLHV010000002.1"/>
</dbReference>
<dbReference type="Pfam" id="PF25355">
    <property type="entry name" value="DUF7882"/>
    <property type="match status" value="1"/>
</dbReference>
<dbReference type="Proteomes" id="UP001589643">
    <property type="component" value="Unassembled WGS sequence"/>
</dbReference>
<accession>A0ABV5EV08</accession>
<reference evidence="2 3" key="1">
    <citation type="submission" date="2024-08" db="EMBL/GenBank/DDBJ databases">
        <title>Heavy metals resistant antinobacteria isolated from wastewater.</title>
        <authorList>
            <person name="Roman Ponce B."/>
            <person name="Blanco Mercado M.A."/>
            <person name="Avila Aldana I.N."/>
            <person name="Morales Arrieta S."/>
        </authorList>
    </citation>
    <scope>NUCLEOTIDE SEQUENCE [LARGE SCALE GENOMIC DNA]</scope>
    <source>
        <strain evidence="3">sma-1</strain>
    </source>
</reference>
<organism evidence="2 3">
    <name type="scientific">Microbacterium plantarum</name>
    <dbReference type="NCBI Taxonomy" id="1816425"/>
    <lineage>
        <taxon>Bacteria</taxon>
        <taxon>Bacillati</taxon>
        <taxon>Actinomycetota</taxon>
        <taxon>Actinomycetes</taxon>
        <taxon>Micrococcales</taxon>
        <taxon>Microbacteriaceae</taxon>
        <taxon>Microbacterium</taxon>
    </lineage>
</organism>
<evidence type="ECO:0000313" key="2">
    <source>
        <dbReference type="EMBL" id="MFB8893806.1"/>
    </source>
</evidence>
<name>A0ABV5EV08_9MICO</name>
<protein>
    <recommendedName>
        <fullName evidence="1">DUF7882 domain-containing protein</fullName>
    </recommendedName>
</protein>
<keyword evidence="3" id="KW-1185">Reference proteome</keyword>
<proteinExistence type="predicted"/>
<gene>
    <name evidence="2" type="ORF">AB7P39_13240</name>
</gene>
<dbReference type="EMBL" id="JBHLHV010000002">
    <property type="protein sequence ID" value="MFB8893806.1"/>
    <property type="molecule type" value="Genomic_DNA"/>
</dbReference>